<proteinExistence type="inferred from homology"/>
<dbReference type="EMBL" id="JALJOQ010000288">
    <property type="protein sequence ID" value="KAK9785869.1"/>
    <property type="molecule type" value="Genomic_DNA"/>
</dbReference>
<protein>
    <recommendedName>
        <fullName evidence="9">Hexosyltransferase</fullName>
    </recommendedName>
</protein>
<evidence type="ECO:0000256" key="1">
    <source>
        <dbReference type="ARBA" id="ARBA00004606"/>
    </source>
</evidence>
<evidence type="ECO:0000256" key="2">
    <source>
        <dbReference type="ARBA" id="ARBA00006462"/>
    </source>
</evidence>
<comment type="caution">
    <text evidence="7">The sequence shown here is derived from an EMBL/GenBank/DDBJ whole genome shotgun (WGS) entry which is preliminary data.</text>
</comment>
<evidence type="ECO:0008006" key="9">
    <source>
        <dbReference type="Google" id="ProtNLM"/>
    </source>
</evidence>
<comment type="subcellular location">
    <subcellularLocation>
        <location evidence="1">Membrane</location>
        <topology evidence="1">Single-pass type II membrane protein</topology>
    </subcellularLocation>
</comment>
<dbReference type="PANTHER" id="PTHR23033">
    <property type="entry name" value="BETA1,3-GALACTOSYLTRANSFERASE"/>
    <property type="match status" value="1"/>
</dbReference>
<dbReference type="AlphaFoldDB" id="A0AAW1NM64"/>
<gene>
    <name evidence="7" type="ORF">WJX73_002692</name>
</gene>
<comment type="similarity">
    <text evidence="2">Belongs to the glycosyltransferase 31 family. Beta3-Gal-T subfamily.</text>
</comment>
<reference evidence="7 8" key="1">
    <citation type="journal article" date="2024" name="Nat. Commun.">
        <title>Phylogenomics reveals the evolutionary origins of lichenization in chlorophyte algae.</title>
        <authorList>
            <person name="Puginier C."/>
            <person name="Libourel C."/>
            <person name="Otte J."/>
            <person name="Skaloud P."/>
            <person name="Haon M."/>
            <person name="Grisel S."/>
            <person name="Petersen M."/>
            <person name="Berrin J.G."/>
            <person name="Delaux P.M."/>
            <person name="Dal Grande F."/>
            <person name="Keller J."/>
        </authorList>
    </citation>
    <scope>NUCLEOTIDE SEQUENCE [LARGE SCALE GENOMIC DNA]</scope>
    <source>
        <strain evidence="7 8">SAG 2036</strain>
    </source>
</reference>
<organism evidence="7 8">
    <name type="scientific">Symbiochloris irregularis</name>
    <dbReference type="NCBI Taxonomy" id="706552"/>
    <lineage>
        <taxon>Eukaryota</taxon>
        <taxon>Viridiplantae</taxon>
        <taxon>Chlorophyta</taxon>
        <taxon>core chlorophytes</taxon>
        <taxon>Trebouxiophyceae</taxon>
        <taxon>Trebouxiales</taxon>
        <taxon>Trebouxiaceae</taxon>
        <taxon>Symbiochloris</taxon>
    </lineage>
</organism>
<dbReference type="Proteomes" id="UP001465755">
    <property type="component" value="Unassembled WGS sequence"/>
</dbReference>
<evidence type="ECO:0000256" key="3">
    <source>
        <dbReference type="ARBA" id="ARBA00022692"/>
    </source>
</evidence>
<evidence type="ECO:0000256" key="4">
    <source>
        <dbReference type="ARBA" id="ARBA00022968"/>
    </source>
</evidence>
<evidence type="ECO:0000313" key="8">
    <source>
        <dbReference type="Proteomes" id="UP001465755"/>
    </source>
</evidence>
<dbReference type="GO" id="GO:0016020">
    <property type="term" value="C:membrane"/>
    <property type="evidence" value="ECO:0007669"/>
    <property type="project" value="UniProtKB-SubCell"/>
</dbReference>
<accession>A0AAW1NM64</accession>
<keyword evidence="6" id="KW-0472">Membrane</keyword>
<keyword evidence="4" id="KW-0735">Signal-anchor</keyword>
<dbReference type="Gene3D" id="3.90.550.50">
    <property type="match status" value="1"/>
</dbReference>
<dbReference type="InterPro" id="IPR026050">
    <property type="entry name" value="C1GALT1/C1GALT1_chp1"/>
</dbReference>
<evidence type="ECO:0000256" key="6">
    <source>
        <dbReference type="ARBA" id="ARBA00023136"/>
    </source>
</evidence>
<name>A0AAW1NM64_9CHLO</name>
<keyword evidence="3" id="KW-0812">Transmembrane</keyword>
<evidence type="ECO:0000256" key="5">
    <source>
        <dbReference type="ARBA" id="ARBA00022989"/>
    </source>
</evidence>
<keyword evidence="8" id="KW-1185">Reference proteome</keyword>
<evidence type="ECO:0000313" key="7">
    <source>
        <dbReference type="EMBL" id="KAK9785869.1"/>
    </source>
</evidence>
<dbReference type="PANTHER" id="PTHR23033:SF50">
    <property type="entry name" value="HEXOSYLTRANSFERASE"/>
    <property type="match status" value="1"/>
</dbReference>
<keyword evidence="5" id="KW-1133">Transmembrane helix</keyword>
<sequence length="232" mass="25668">MSRDLRAAIAPFLANNTIGLDSYKWLLYGDDDTVFFIDNVIKVLGDLDYAQPYFLSDALWWPETGNVSSLRLHPNRDAPRCLPCNFADPLLANGSCAPQQGFIAPQGCPCTPETIFSSTWSSGDQGAFDRAAKQWTAGPDNPQAGWWYMVHGGAGAIISQGAMRLASFQEVERYLQALPWHSGDAMLTETMWHVLGLATTDPGYGYCRPHIQMFDPGWLGQQQLLSEDVSKM</sequence>